<dbReference type="EMBL" id="JAROKS010000004">
    <property type="protein sequence ID" value="KAK1803867.1"/>
    <property type="molecule type" value="Genomic_DNA"/>
</dbReference>
<feature type="domain" description="Tc1-like transposase DDE" evidence="1">
    <location>
        <begin position="7"/>
        <end position="55"/>
    </location>
</feature>
<sequence>MSSGYLFVQDYACHHVARVCRQFLDDESIDAIDLPSHSPDLNPIENLWDIMSQCIQCCQVAPQTVQELTDALIQTYELTIKDIAHSPFNF</sequence>
<evidence type="ECO:0000313" key="3">
    <source>
        <dbReference type="Proteomes" id="UP001239994"/>
    </source>
</evidence>
<keyword evidence="3" id="KW-1185">Reference proteome</keyword>
<protein>
    <recommendedName>
        <fullName evidence="1">Tc1-like transposase DDE domain-containing protein</fullName>
    </recommendedName>
</protein>
<dbReference type="Proteomes" id="UP001239994">
    <property type="component" value="Unassembled WGS sequence"/>
</dbReference>
<evidence type="ECO:0000313" key="2">
    <source>
        <dbReference type="EMBL" id="KAK1803867.1"/>
    </source>
</evidence>
<organism evidence="2 3">
    <name type="scientific">Electrophorus voltai</name>
    <dbReference type="NCBI Taxonomy" id="2609070"/>
    <lineage>
        <taxon>Eukaryota</taxon>
        <taxon>Metazoa</taxon>
        <taxon>Chordata</taxon>
        <taxon>Craniata</taxon>
        <taxon>Vertebrata</taxon>
        <taxon>Euteleostomi</taxon>
        <taxon>Actinopterygii</taxon>
        <taxon>Neopterygii</taxon>
        <taxon>Teleostei</taxon>
        <taxon>Ostariophysi</taxon>
        <taxon>Gymnotiformes</taxon>
        <taxon>Gymnotoidei</taxon>
        <taxon>Gymnotidae</taxon>
        <taxon>Electrophorus</taxon>
    </lineage>
</organism>
<dbReference type="Gene3D" id="3.30.420.10">
    <property type="entry name" value="Ribonuclease H-like superfamily/Ribonuclease H"/>
    <property type="match status" value="1"/>
</dbReference>
<reference evidence="2" key="1">
    <citation type="submission" date="2023-03" db="EMBL/GenBank/DDBJ databases">
        <title>Electrophorus voltai genome.</title>
        <authorList>
            <person name="Bian C."/>
        </authorList>
    </citation>
    <scope>NUCLEOTIDE SEQUENCE</scope>
    <source>
        <strain evidence="2">CB-2022</strain>
        <tissue evidence="2">Muscle</tissue>
    </source>
</reference>
<gene>
    <name evidence="2" type="ORF">P4O66_003814</name>
</gene>
<dbReference type="GO" id="GO:0003676">
    <property type="term" value="F:nucleic acid binding"/>
    <property type="evidence" value="ECO:0007669"/>
    <property type="project" value="InterPro"/>
</dbReference>
<proteinExistence type="predicted"/>
<dbReference type="AlphaFoldDB" id="A0AAD9E6H2"/>
<dbReference type="Pfam" id="PF13358">
    <property type="entry name" value="DDE_3"/>
    <property type="match status" value="1"/>
</dbReference>
<name>A0AAD9E6H2_9TELE</name>
<evidence type="ECO:0000259" key="1">
    <source>
        <dbReference type="Pfam" id="PF13358"/>
    </source>
</evidence>
<comment type="caution">
    <text evidence="2">The sequence shown here is derived from an EMBL/GenBank/DDBJ whole genome shotgun (WGS) entry which is preliminary data.</text>
</comment>
<accession>A0AAD9E6H2</accession>
<dbReference type="InterPro" id="IPR038717">
    <property type="entry name" value="Tc1-like_DDE_dom"/>
</dbReference>
<dbReference type="InterPro" id="IPR036397">
    <property type="entry name" value="RNaseH_sf"/>
</dbReference>